<evidence type="ECO:0000313" key="6">
    <source>
        <dbReference type="EMBL" id="PWA38114.1"/>
    </source>
</evidence>
<comment type="caution">
    <text evidence="6">The sequence shown here is derived from an EMBL/GenBank/DDBJ whole genome shotgun (WGS) entry which is preliminary data.</text>
</comment>
<sequence>MYYPKTCRCGLPTILKTSWKPRNPGRRFHCCPKPEPNCGIVDWYDPPMCERSVAIIPGLLNNMNRLQDSSRENLLKARRLKWITDADDDYVN</sequence>
<feature type="domain" description="GRF-type" evidence="5">
    <location>
        <begin position="7"/>
        <end position="47"/>
    </location>
</feature>
<evidence type="ECO:0000256" key="2">
    <source>
        <dbReference type="ARBA" id="ARBA00022771"/>
    </source>
</evidence>
<dbReference type="PANTHER" id="PTHR33248">
    <property type="entry name" value="ZINC ION-BINDING PROTEIN"/>
    <property type="match status" value="1"/>
</dbReference>
<evidence type="ECO:0000259" key="5">
    <source>
        <dbReference type="PROSITE" id="PS51999"/>
    </source>
</evidence>
<evidence type="ECO:0000256" key="3">
    <source>
        <dbReference type="ARBA" id="ARBA00022833"/>
    </source>
</evidence>
<dbReference type="OrthoDB" id="5418639at2759"/>
<keyword evidence="2 4" id="KW-0863">Zinc-finger</keyword>
<dbReference type="GO" id="GO:0008270">
    <property type="term" value="F:zinc ion binding"/>
    <property type="evidence" value="ECO:0007669"/>
    <property type="project" value="UniProtKB-KW"/>
</dbReference>
<dbReference type="PROSITE" id="PS51999">
    <property type="entry name" value="ZF_GRF"/>
    <property type="match status" value="1"/>
</dbReference>
<keyword evidence="7" id="KW-1185">Reference proteome</keyword>
<evidence type="ECO:0000313" key="7">
    <source>
        <dbReference type="Proteomes" id="UP000245207"/>
    </source>
</evidence>
<keyword evidence="3" id="KW-0862">Zinc</keyword>
<dbReference type="AlphaFoldDB" id="A0A2U1KMX2"/>
<dbReference type="EMBL" id="PKPP01015979">
    <property type="protein sequence ID" value="PWA38114.1"/>
    <property type="molecule type" value="Genomic_DNA"/>
</dbReference>
<dbReference type="Proteomes" id="UP000245207">
    <property type="component" value="Unassembled WGS sequence"/>
</dbReference>
<evidence type="ECO:0000256" key="4">
    <source>
        <dbReference type="PROSITE-ProRule" id="PRU01343"/>
    </source>
</evidence>
<keyword evidence="1" id="KW-0479">Metal-binding</keyword>
<dbReference type="Pfam" id="PF06839">
    <property type="entry name" value="Zn_ribbon_GRF"/>
    <property type="match status" value="1"/>
</dbReference>
<protein>
    <submittedName>
        <fullName evidence="6">Zinc finger, GRF-type</fullName>
    </submittedName>
</protein>
<evidence type="ECO:0000256" key="1">
    <source>
        <dbReference type="ARBA" id="ARBA00022723"/>
    </source>
</evidence>
<gene>
    <name evidence="6" type="ORF">CTI12_AA584230</name>
</gene>
<organism evidence="6 7">
    <name type="scientific">Artemisia annua</name>
    <name type="common">Sweet wormwood</name>
    <dbReference type="NCBI Taxonomy" id="35608"/>
    <lineage>
        <taxon>Eukaryota</taxon>
        <taxon>Viridiplantae</taxon>
        <taxon>Streptophyta</taxon>
        <taxon>Embryophyta</taxon>
        <taxon>Tracheophyta</taxon>
        <taxon>Spermatophyta</taxon>
        <taxon>Magnoliopsida</taxon>
        <taxon>eudicotyledons</taxon>
        <taxon>Gunneridae</taxon>
        <taxon>Pentapetalae</taxon>
        <taxon>asterids</taxon>
        <taxon>campanulids</taxon>
        <taxon>Asterales</taxon>
        <taxon>Asteraceae</taxon>
        <taxon>Asteroideae</taxon>
        <taxon>Anthemideae</taxon>
        <taxon>Artemisiinae</taxon>
        <taxon>Artemisia</taxon>
    </lineage>
</organism>
<dbReference type="InterPro" id="IPR010666">
    <property type="entry name" value="Znf_GRF"/>
</dbReference>
<name>A0A2U1KMX2_ARTAN</name>
<reference evidence="6 7" key="1">
    <citation type="journal article" date="2018" name="Mol. Plant">
        <title>The genome of Artemisia annua provides insight into the evolution of Asteraceae family and artemisinin biosynthesis.</title>
        <authorList>
            <person name="Shen Q."/>
            <person name="Zhang L."/>
            <person name="Liao Z."/>
            <person name="Wang S."/>
            <person name="Yan T."/>
            <person name="Shi P."/>
            <person name="Liu M."/>
            <person name="Fu X."/>
            <person name="Pan Q."/>
            <person name="Wang Y."/>
            <person name="Lv Z."/>
            <person name="Lu X."/>
            <person name="Zhang F."/>
            <person name="Jiang W."/>
            <person name="Ma Y."/>
            <person name="Chen M."/>
            <person name="Hao X."/>
            <person name="Li L."/>
            <person name="Tang Y."/>
            <person name="Lv G."/>
            <person name="Zhou Y."/>
            <person name="Sun X."/>
            <person name="Brodelius P.E."/>
            <person name="Rose J.K.C."/>
            <person name="Tang K."/>
        </authorList>
    </citation>
    <scope>NUCLEOTIDE SEQUENCE [LARGE SCALE GENOMIC DNA]</scope>
    <source>
        <strain evidence="7">cv. Huhao1</strain>
        <tissue evidence="6">Leaf</tissue>
    </source>
</reference>
<proteinExistence type="predicted"/>
<accession>A0A2U1KMX2</accession>